<dbReference type="InterPro" id="IPR001304">
    <property type="entry name" value="C-type_lectin-like"/>
</dbReference>
<dbReference type="Proteomes" id="UP000005408">
    <property type="component" value="Unassembled WGS sequence"/>
</dbReference>
<dbReference type="InterPro" id="IPR018378">
    <property type="entry name" value="C-type_lectin_CS"/>
</dbReference>
<dbReference type="InterPro" id="IPR016187">
    <property type="entry name" value="CTDL_fold"/>
</dbReference>
<name>A0A8W8KNQ8_MAGGI</name>
<sequence length="217" mass="25461">MSRNLELDNYVLNETKFRIQAIHEINRPQCVHQCLRHGKECEGVLVNEIRQHCWLLKCSMNQRFIQKGFMEMESGWNFYKNDKACKPGWTPYSSHCYYFGNSLKYTWNETSFHCQELGGYLVRIENEEENTWLTTIFPIDEIEADKYFAFAVWIGAISLSPTGPYKWGLSGPILDYQPWYPGEPTNSAEELCVNLLASGLWNNVPCMLRYYFICESE</sequence>
<dbReference type="Gene3D" id="3.10.100.10">
    <property type="entry name" value="Mannose-Binding Protein A, subunit A"/>
    <property type="match status" value="1"/>
</dbReference>
<dbReference type="EnsemblMetazoa" id="G24673.1">
    <property type="protein sequence ID" value="G24673.1:cds"/>
    <property type="gene ID" value="G24673"/>
</dbReference>
<dbReference type="AlphaFoldDB" id="A0A8W8KNQ8"/>
<proteinExistence type="predicted"/>
<keyword evidence="4" id="KW-1185">Reference proteome</keyword>
<dbReference type="SMART" id="SM00034">
    <property type="entry name" value="CLECT"/>
    <property type="match status" value="1"/>
</dbReference>
<dbReference type="InterPro" id="IPR016186">
    <property type="entry name" value="C-type_lectin-like/link_sf"/>
</dbReference>
<dbReference type="PANTHER" id="PTHR22803">
    <property type="entry name" value="MANNOSE, PHOSPHOLIPASE, LECTIN RECEPTOR RELATED"/>
    <property type="match status" value="1"/>
</dbReference>
<keyword evidence="1" id="KW-1015">Disulfide bond</keyword>
<accession>A0A8W8KNQ8</accession>
<evidence type="ECO:0000313" key="3">
    <source>
        <dbReference type="EnsemblMetazoa" id="G24673.1:cds"/>
    </source>
</evidence>
<dbReference type="CDD" id="cd00037">
    <property type="entry name" value="CLECT"/>
    <property type="match status" value="1"/>
</dbReference>
<dbReference type="InterPro" id="IPR050111">
    <property type="entry name" value="C-type_lectin/snaclec_domain"/>
</dbReference>
<evidence type="ECO:0000313" key="4">
    <source>
        <dbReference type="Proteomes" id="UP000005408"/>
    </source>
</evidence>
<evidence type="ECO:0000256" key="1">
    <source>
        <dbReference type="ARBA" id="ARBA00023157"/>
    </source>
</evidence>
<dbReference type="PROSITE" id="PS00615">
    <property type="entry name" value="C_TYPE_LECTIN_1"/>
    <property type="match status" value="1"/>
</dbReference>
<organism evidence="3 4">
    <name type="scientific">Magallana gigas</name>
    <name type="common">Pacific oyster</name>
    <name type="synonym">Crassostrea gigas</name>
    <dbReference type="NCBI Taxonomy" id="29159"/>
    <lineage>
        <taxon>Eukaryota</taxon>
        <taxon>Metazoa</taxon>
        <taxon>Spiralia</taxon>
        <taxon>Lophotrochozoa</taxon>
        <taxon>Mollusca</taxon>
        <taxon>Bivalvia</taxon>
        <taxon>Autobranchia</taxon>
        <taxon>Pteriomorphia</taxon>
        <taxon>Ostreida</taxon>
        <taxon>Ostreoidea</taxon>
        <taxon>Ostreidae</taxon>
        <taxon>Magallana</taxon>
    </lineage>
</organism>
<dbReference type="PROSITE" id="PS50041">
    <property type="entry name" value="C_TYPE_LECTIN_2"/>
    <property type="match status" value="1"/>
</dbReference>
<protein>
    <recommendedName>
        <fullName evidence="2">C-type lectin domain-containing protein</fullName>
    </recommendedName>
</protein>
<reference evidence="3" key="1">
    <citation type="submission" date="2022-08" db="UniProtKB">
        <authorList>
            <consortium name="EnsemblMetazoa"/>
        </authorList>
    </citation>
    <scope>IDENTIFICATION</scope>
    <source>
        <strain evidence="3">05x7-T-G4-1.051#20</strain>
    </source>
</reference>
<dbReference type="Pfam" id="PF00059">
    <property type="entry name" value="Lectin_C"/>
    <property type="match status" value="1"/>
</dbReference>
<evidence type="ECO:0000259" key="2">
    <source>
        <dbReference type="PROSITE" id="PS50041"/>
    </source>
</evidence>
<dbReference type="SUPFAM" id="SSF56436">
    <property type="entry name" value="C-type lectin-like"/>
    <property type="match status" value="1"/>
</dbReference>
<feature type="domain" description="C-type lectin" evidence="2">
    <location>
        <begin position="92"/>
        <end position="215"/>
    </location>
</feature>